<evidence type="ECO:0000313" key="1">
    <source>
        <dbReference type="EMBL" id="CUM85817.1"/>
    </source>
</evidence>
<proteinExistence type="predicted"/>
<sequence>MNNVMLAKDSISAALAECYVTIGERRYNLMTAIKLEANFKKNKAKVPTLGKTGKGNKSVSWEGTGSCTIHYNTSIFRKMMLDFKNTGEDVYFEIQITNDDPSSAAGSQTITLLQCNIDSGVLAKFDASSDSYLDEDVSFTFDDFDMPKEFQEIIGLAA</sequence>
<gene>
    <name evidence="1" type="primary">xkdM</name>
    <name evidence="1" type="ORF">ERS852420_01119</name>
</gene>
<accession>A0A173S7M6</accession>
<dbReference type="SUPFAM" id="SSF69279">
    <property type="entry name" value="Phage tail proteins"/>
    <property type="match status" value="1"/>
</dbReference>
<dbReference type="AlphaFoldDB" id="A0A173S7M6"/>
<dbReference type="EMBL" id="CYXV01000004">
    <property type="protein sequence ID" value="CUM85817.1"/>
    <property type="molecule type" value="Genomic_DNA"/>
</dbReference>
<dbReference type="RefSeq" id="WP_055261886.1">
    <property type="nucleotide sequence ID" value="NZ_CYXV01000004.1"/>
</dbReference>
<reference evidence="1 2" key="1">
    <citation type="submission" date="2015-09" db="EMBL/GenBank/DDBJ databases">
        <authorList>
            <consortium name="Pathogen Informatics"/>
        </authorList>
    </citation>
    <scope>NUCLEOTIDE SEQUENCE [LARGE SCALE GENOMIC DNA]</scope>
    <source>
        <strain evidence="1 2">2789STDY5608863</strain>
    </source>
</reference>
<dbReference type="Pfam" id="PF09393">
    <property type="entry name" value="DUF2001"/>
    <property type="match status" value="1"/>
</dbReference>
<name>A0A173S7M6_9FIRM</name>
<dbReference type="Proteomes" id="UP000095495">
    <property type="component" value="Unassembled WGS sequence"/>
</dbReference>
<dbReference type="Gene3D" id="2.30.110.40">
    <property type="entry name" value="Phage tail tube protein"/>
    <property type="match status" value="1"/>
</dbReference>
<evidence type="ECO:0000313" key="2">
    <source>
        <dbReference type="Proteomes" id="UP000095495"/>
    </source>
</evidence>
<organism evidence="1 2">
    <name type="scientific">Roseburia faecis</name>
    <dbReference type="NCBI Taxonomy" id="301302"/>
    <lineage>
        <taxon>Bacteria</taxon>
        <taxon>Bacillati</taxon>
        <taxon>Bacillota</taxon>
        <taxon>Clostridia</taxon>
        <taxon>Lachnospirales</taxon>
        <taxon>Lachnospiraceae</taxon>
        <taxon>Roseburia</taxon>
    </lineage>
</organism>
<dbReference type="InterPro" id="IPR038628">
    <property type="entry name" value="XkdM-like_sf"/>
</dbReference>
<protein>
    <submittedName>
        <fullName evidence="1">Phage-like element PBSX protein xkdM</fullName>
    </submittedName>
</protein>
<dbReference type="InterPro" id="IPR018989">
    <property type="entry name" value="DUF2001"/>
</dbReference>